<gene>
    <name evidence="1" type="ordered locus">Tbd_0931</name>
</gene>
<dbReference type="EMBL" id="CP000116">
    <property type="protein sequence ID" value="AAZ96884.1"/>
    <property type="molecule type" value="Genomic_DNA"/>
</dbReference>
<keyword evidence="2" id="KW-1185">Reference proteome</keyword>
<reference evidence="1 2" key="1">
    <citation type="journal article" date="2006" name="J. Bacteriol.">
        <title>The genome sequence of the obligately chemolithoautotrophic, facultatively anaerobic bacterium Thiobacillus denitrificans.</title>
        <authorList>
            <person name="Beller H.R."/>
            <person name="Chain P.S."/>
            <person name="Letain T.E."/>
            <person name="Chakicherla A."/>
            <person name="Larimer F.W."/>
            <person name="Richardson P.M."/>
            <person name="Coleman M.A."/>
            <person name="Wood A.P."/>
            <person name="Kelly D.P."/>
        </authorList>
    </citation>
    <scope>NUCLEOTIDE SEQUENCE [LARGE SCALE GENOMIC DNA]</scope>
    <source>
        <strain evidence="1 2">ATCC 25259</strain>
    </source>
</reference>
<evidence type="ECO:0000313" key="1">
    <source>
        <dbReference type="EMBL" id="AAZ96884.1"/>
    </source>
</evidence>
<dbReference type="Proteomes" id="UP000008291">
    <property type="component" value="Chromosome"/>
</dbReference>
<protein>
    <recommendedName>
        <fullName evidence="3">Lipoprotein</fullName>
    </recommendedName>
</protein>
<dbReference type="RefSeq" id="WP_011311443.1">
    <property type="nucleotide sequence ID" value="NC_007404.1"/>
</dbReference>
<dbReference type="AlphaFoldDB" id="Q3SEY8"/>
<name>Q3SEY8_THIDA</name>
<evidence type="ECO:0008006" key="3">
    <source>
        <dbReference type="Google" id="ProtNLM"/>
    </source>
</evidence>
<dbReference type="KEGG" id="tbd:Tbd_0931"/>
<dbReference type="HOGENOM" id="CLU_1022838_0_0_4"/>
<proteinExistence type="predicted"/>
<sequence length="272" mass="29661">MLGKTKWMALTVAGLILSGCAGPRISPGTKLVNLAPTCDVDPKRNYSSAREDPRSKFALEQAGAMGTMVGVSAVAGAAGTTAAAAAMPLGVIPVALMINKSVNKERARYAGVILRAQVASIKRGDFDLYATKHLWGLDKETMPTNTQLREHLDVVLLESGGGAYAPKTMGVQEGDIVDVKTVYGRYAEQRPIFSRYTFGSSDFNKHVVRISRIVCKRDDAVCRSVHDNRTDGILCRHRQTEYPVEEYLIRDADVTQAIAKEKNEKSDSAWEL</sequence>
<dbReference type="PROSITE" id="PS51257">
    <property type="entry name" value="PROKAR_LIPOPROTEIN"/>
    <property type="match status" value="1"/>
</dbReference>
<organism evidence="1 2">
    <name type="scientific">Thiobacillus denitrificans (strain ATCC 25259 / T1)</name>
    <dbReference type="NCBI Taxonomy" id="292415"/>
    <lineage>
        <taxon>Bacteria</taxon>
        <taxon>Pseudomonadati</taxon>
        <taxon>Pseudomonadota</taxon>
        <taxon>Betaproteobacteria</taxon>
        <taxon>Nitrosomonadales</taxon>
        <taxon>Thiobacillaceae</taxon>
        <taxon>Thiobacillus</taxon>
    </lineage>
</organism>
<accession>Q3SEY8</accession>
<evidence type="ECO:0000313" key="2">
    <source>
        <dbReference type="Proteomes" id="UP000008291"/>
    </source>
</evidence>